<sequence>MRFSSITFAITALLSAFAIAAPTAANNDIAKRMPTPEEFEALAPEQKRKVYTAWYRATNIIADDSCYWGEFSLQKTLMSGLVNATPCTYWPSTLTAIGCVMISKAMLRQPS</sequence>
<reference evidence="2" key="1">
    <citation type="journal article" date="2020" name="Stud. Mycol.">
        <title>101 Dothideomycetes genomes: a test case for predicting lifestyles and emergence of pathogens.</title>
        <authorList>
            <person name="Haridas S."/>
            <person name="Albert R."/>
            <person name="Binder M."/>
            <person name="Bloem J."/>
            <person name="Labutti K."/>
            <person name="Salamov A."/>
            <person name="Andreopoulos B."/>
            <person name="Baker S."/>
            <person name="Barry K."/>
            <person name="Bills G."/>
            <person name="Bluhm B."/>
            <person name="Cannon C."/>
            <person name="Castanera R."/>
            <person name="Culley D."/>
            <person name="Daum C."/>
            <person name="Ezra D."/>
            <person name="Gonzalez J."/>
            <person name="Henrissat B."/>
            <person name="Kuo A."/>
            <person name="Liang C."/>
            <person name="Lipzen A."/>
            <person name="Lutzoni F."/>
            <person name="Magnuson J."/>
            <person name="Mondo S."/>
            <person name="Nolan M."/>
            <person name="Ohm R."/>
            <person name="Pangilinan J."/>
            <person name="Park H.-J."/>
            <person name="Ramirez L."/>
            <person name="Alfaro M."/>
            <person name="Sun H."/>
            <person name="Tritt A."/>
            <person name="Yoshinaga Y."/>
            <person name="Zwiers L.-H."/>
            <person name="Turgeon B."/>
            <person name="Goodwin S."/>
            <person name="Spatafora J."/>
            <person name="Crous P."/>
            <person name="Grigoriev I."/>
        </authorList>
    </citation>
    <scope>NUCLEOTIDE SEQUENCE</scope>
    <source>
        <strain evidence="2">CBS 110217</strain>
    </source>
</reference>
<name>A0A9P4LRS9_9PLEO</name>
<feature type="chain" id="PRO_5040278804" evidence="1">
    <location>
        <begin position="26"/>
        <end position="111"/>
    </location>
</feature>
<dbReference type="AlphaFoldDB" id="A0A9P4LRS9"/>
<evidence type="ECO:0000256" key="1">
    <source>
        <dbReference type="SAM" id="SignalP"/>
    </source>
</evidence>
<protein>
    <submittedName>
        <fullName evidence="2">Uncharacterized protein</fullName>
    </submittedName>
</protein>
<feature type="signal peptide" evidence="1">
    <location>
        <begin position="1"/>
        <end position="25"/>
    </location>
</feature>
<evidence type="ECO:0000313" key="3">
    <source>
        <dbReference type="Proteomes" id="UP000799777"/>
    </source>
</evidence>
<dbReference type="Proteomes" id="UP000799777">
    <property type="component" value="Unassembled WGS sequence"/>
</dbReference>
<organism evidence="2 3">
    <name type="scientific">Setomelanomma holmii</name>
    <dbReference type="NCBI Taxonomy" id="210430"/>
    <lineage>
        <taxon>Eukaryota</taxon>
        <taxon>Fungi</taxon>
        <taxon>Dikarya</taxon>
        <taxon>Ascomycota</taxon>
        <taxon>Pezizomycotina</taxon>
        <taxon>Dothideomycetes</taxon>
        <taxon>Pleosporomycetidae</taxon>
        <taxon>Pleosporales</taxon>
        <taxon>Pleosporineae</taxon>
        <taxon>Phaeosphaeriaceae</taxon>
        <taxon>Setomelanomma</taxon>
    </lineage>
</organism>
<keyword evidence="1" id="KW-0732">Signal</keyword>
<dbReference type="OrthoDB" id="3762068at2759"/>
<keyword evidence="3" id="KW-1185">Reference proteome</keyword>
<proteinExistence type="predicted"/>
<accession>A0A9P4LRS9</accession>
<gene>
    <name evidence="2" type="ORF">EK21DRAFT_109226</name>
</gene>
<evidence type="ECO:0000313" key="2">
    <source>
        <dbReference type="EMBL" id="KAF2033089.1"/>
    </source>
</evidence>
<comment type="caution">
    <text evidence="2">The sequence shown here is derived from an EMBL/GenBank/DDBJ whole genome shotgun (WGS) entry which is preliminary data.</text>
</comment>
<dbReference type="EMBL" id="ML978168">
    <property type="protein sequence ID" value="KAF2033089.1"/>
    <property type="molecule type" value="Genomic_DNA"/>
</dbReference>